<sequence length="571" mass="64982">MSTANTNSTTFQSVAAAGKSSASPRKGYDDPYSKRLFLIIDSLPEMQRALAMTLSSFGADKVEYASKAGDALAKMGKYEFDVVLCDYDLGNGYDGLYLFEEVKERNLIKQSCVFMIVTGERRSQRVISAAELGPDDYLLKPFTGEVLRERLEKAMRRREAFRLVDEAIMRHEYLSAIEVCSRLISERGEFTLDFMKLKGSLALKIGDFDSARSLYMDVLRIKPVPWAKMGLAKSLTGLKAYDEARLLFEEVLTDNDRVMEAYDWLAKLYRSNHNLDEAQATLKQATDISPVVFRRQQQLAEVALLNNQLEVAEGACQTTLDIAKYTWHRSPTHYAALARVQLARGDTANVGRTLSNLRRDYRYNEEGEWMASVVDSQLQNKKGNRDKARQLFSDAEAKFRQLAPKLSSDAQMEFARACYAQGHKDAGNNVMRDLVRNHHDDEELLARFGDMFEEVGLGEDGRQLIADNVQSVLELNNQAVREAQAGQFDSAIERFVKAHEEMPQNIQVMLNLINATMAYVHRQGWHESHMRRAHDMLSKVRDIAPTNNKFQKILQAWRMLVEKLGKPQWVL</sequence>
<dbReference type="Gene3D" id="1.25.40.10">
    <property type="entry name" value="Tetratricopeptide repeat domain"/>
    <property type="match status" value="2"/>
</dbReference>
<organism evidence="3 4">
    <name type="scientific">Chromobacterium haemolyticum</name>
    <dbReference type="NCBI Taxonomy" id="394935"/>
    <lineage>
        <taxon>Bacteria</taxon>
        <taxon>Pseudomonadati</taxon>
        <taxon>Pseudomonadota</taxon>
        <taxon>Betaproteobacteria</taxon>
        <taxon>Neisseriales</taxon>
        <taxon>Chromobacteriaceae</taxon>
        <taxon>Chromobacterium</taxon>
    </lineage>
</organism>
<dbReference type="PANTHER" id="PTHR43228:SF1">
    <property type="entry name" value="TWO-COMPONENT RESPONSE REGULATOR ARR22"/>
    <property type="match status" value="1"/>
</dbReference>
<protein>
    <submittedName>
        <fullName evidence="3">Response regulator</fullName>
    </submittedName>
</protein>
<name>A0A1W0D2X6_9NEIS</name>
<dbReference type="AlphaFoldDB" id="A0A1W0D2X6"/>
<keyword evidence="1" id="KW-0597">Phosphoprotein</keyword>
<dbReference type="InterPro" id="IPR001789">
    <property type="entry name" value="Sig_transdc_resp-reg_receiver"/>
</dbReference>
<evidence type="ECO:0000256" key="1">
    <source>
        <dbReference type="PROSITE-ProRule" id="PRU00169"/>
    </source>
</evidence>
<dbReference type="Pfam" id="PF13181">
    <property type="entry name" value="TPR_8"/>
    <property type="match status" value="1"/>
</dbReference>
<dbReference type="SMART" id="SM00448">
    <property type="entry name" value="REC"/>
    <property type="match status" value="1"/>
</dbReference>
<dbReference type="CDD" id="cd17589">
    <property type="entry name" value="REC_TPR"/>
    <property type="match status" value="1"/>
</dbReference>
<feature type="modified residue" description="4-aspartylphosphate" evidence="1">
    <location>
        <position position="86"/>
    </location>
</feature>
<dbReference type="Proteomes" id="UP000192721">
    <property type="component" value="Unassembled WGS sequence"/>
</dbReference>
<comment type="caution">
    <text evidence="3">The sequence shown here is derived from an EMBL/GenBank/DDBJ whole genome shotgun (WGS) entry which is preliminary data.</text>
</comment>
<dbReference type="InterPro" id="IPR011006">
    <property type="entry name" value="CheY-like_superfamily"/>
</dbReference>
<dbReference type="PANTHER" id="PTHR43228">
    <property type="entry name" value="TWO-COMPONENT RESPONSE REGULATOR"/>
    <property type="match status" value="1"/>
</dbReference>
<dbReference type="PROSITE" id="PS50110">
    <property type="entry name" value="RESPONSE_REGULATORY"/>
    <property type="match status" value="1"/>
</dbReference>
<feature type="domain" description="Response regulatory" evidence="2">
    <location>
        <begin position="36"/>
        <end position="155"/>
    </location>
</feature>
<accession>A0A1W0D2X6</accession>
<dbReference type="RefSeq" id="WP_081555218.1">
    <property type="nucleotide sequence ID" value="NZ_MUKV01000008.1"/>
</dbReference>
<dbReference type="InterPro" id="IPR052048">
    <property type="entry name" value="ST_Response_Regulator"/>
</dbReference>
<dbReference type="InterPro" id="IPR019734">
    <property type="entry name" value="TPR_rpt"/>
</dbReference>
<dbReference type="InterPro" id="IPR011990">
    <property type="entry name" value="TPR-like_helical_dom_sf"/>
</dbReference>
<dbReference type="SUPFAM" id="SSF52172">
    <property type="entry name" value="CheY-like"/>
    <property type="match status" value="1"/>
</dbReference>
<proteinExistence type="predicted"/>
<dbReference type="Pfam" id="PF00072">
    <property type="entry name" value="Response_reg"/>
    <property type="match status" value="1"/>
</dbReference>
<gene>
    <name evidence="3" type="ORF">B0T45_08800</name>
</gene>
<evidence type="ECO:0000313" key="3">
    <source>
        <dbReference type="EMBL" id="OQS41370.1"/>
    </source>
</evidence>
<dbReference type="GO" id="GO:0000160">
    <property type="term" value="P:phosphorelay signal transduction system"/>
    <property type="evidence" value="ECO:0007669"/>
    <property type="project" value="InterPro"/>
</dbReference>
<dbReference type="EMBL" id="MUKV01000008">
    <property type="protein sequence ID" value="OQS41370.1"/>
    <property type="molecule type" value="Genomic_DNA"/>
</dbReference>
<dbReference type="Gene3D" id="3.40.50.2300">
    <property type="match status" value="1"/>
</dbReference>
<reference evidence="3 4" key="1">
    <citation type="submission" date="2017-02" db="EMBL/GenBank/DDBJ databases">
        <title>Chromobacterium haemolyticum H5244.</title>
        <authorList>
            <person name="Gulvik C.A."/>
        </authorList>
    </citation>
    <scope>NUCLEOTIDE SEQUENCE [LARGE SCALE GENOMIC DNA]</scope>
    <source>
        <strain evidence="3 4">H5244</strain>
    </source>
</reference>
<evidence type="ECO:0000259" key="2">
    <source>
        <dbReference type="PROSITE" id="PS50110"/>
    </source>
</evidence>
<evidence type="ECO:0000313" key="4">
    <source>
        <dbReference type="Proteomes" id="UP000192721"/>
    </source>
</evidence>
<dbReference type="Pfam" id="PF13432">
    <property type="entry name" value="TPR_16"/>
    <property type="match status" value="1"/>
</dbReference>
<dbReference type="SUPFAM" id="SSF48452">
    <property type="entry name" value="TPR-like"/>
    <property type="match status" value="2"/>
</dbReference>